<dbReference type="EMBL" id="LCKO01000001">
    <property type="protein sequence ID" value="KKU01314.1"/>
    <property type="molecule type" value="Genomic_DNA"/>
</dbReference>
<keyword evidence="4" id="KW-0378">Hydrolase</keyword>
<comment type="caution">
    <text evidence="8">The sequence shown here is derived from an EMBL/GenBank/DDBJ whole genome shotgun (WGS) entry which is preliminary data.</text>
</comment>
<comment type="catalytic activity">
    <reaction evidence="1">
        <text>a 1,2-diacyl-sn-glycero-3-phosphocholine + H2O = a 1,2-diacyl-sn-glycero-3-phosphate + choline + H(+)</text>
        <dbReference type="Rhea" id="RHEA:14445"/>
        <dbReference type="ChEBI" id="CHEBI:15354"/>
        <dbReference type="ChEBI" id="CHEBI:15377"/>
        <dbReference type="ChEBI" id="CHEBI:15378"/>
        <dbReference type="ChEBI" id="CHEBI:57643"/>
        <dbReference type="ChEBI" id="CHEBI:58608"/>
        <dbReference type="EC" id="3.1.4.4"/>
    </reaction>
</comment>
<accession>A0A837IQJ4</accession>
<reference evidence="8 9" key="1">
    <citation type="journal article" date="2015" name="Nature">
        <title>rRNA introns, odd ribosomes, and small enigmatic genomes across a large radiation of phyla.</title>
        <authorList>
            <person name="Brown C.T."/>
            <person name="Hug L.A."/>
            <person name="Thomas B.C."/>
            <person name="Sharon I."/>
            <person name="Castelle C.J."/>
            <person name="Singh A."/>
            <person name="Wilkins M.J."/>
            <person name="Williams K.H."/>
            <person name="Banfield J.F."/>
        </authorList>
    </citation>
    <scope>NUCLEOTIDE SEQUENCE [LARGE SCALE GENOMIC DNA]</scope>
</reference>
<dbReference type="Gene3D" id="3.30.870.10">
    <property type="entry name" value="Endonuclease Chain A"/>
    <property type="match status" value="2"/>
</dbReference>
<evidence type="ECO:0000256" key="3">
    <source>
        <dbReference type="ARBA" id="ARBA00012027"/>
    </source>
</evidence>
<evidence type="ECO:0000256" key="4">
    <source>
        <dbReference type="ARBA" id="ARBA00022801"/>
    </source>
</evidence>
<name>A0A837IQJ4_9BACT</name>
<evidence type="ECO:0000256" key="1">
    <source>
        <dbReference type="ARBA" id="ARBA00000798"/>
    </source>
</evidence>
<evidence type="ECO:0000313" key="9">
    <source>
        <dbReference type="Proteomes" id="UP000034078"/>
    </source>
</evidence>
<evidence type="ECO:0000256" key="5">
    <source>
        <dbReference type="ARBA" id="ARBA00022963"/>
    </source>
</evidence>
<protein>
    <recommendedName>
        <fullName evidence="3">phospholipase D</fullName>
        <ecNumber evidence="3">3.1.4.4</ecNumber>
    </recommendedName>
</protein>
<dbReference type="GO" id="GO:0016891">
    <property type="term" value="F:RNA endonuclease activity producing 5'-phosphomonoesters, hydrolytic mechanism"/>
    <property type="evidence" value="ECO:0007669"/>
    <property type="project" value="TreeGrafter"/>
</dbReference>
<keyword evidence="5" id="KW-0442">Lipid degradation</keyword>
<dbReference type="SMART" id="SM00155">
    <property type="entry name" value="PLDc"/>
    <property type="match status" value="2"/>
</dbReference>
<dbReference type="SUPFAM" id="SSF56024">
    <property type="entry name" value="Phospholipase D/nuclease"/>
    <property type="match status" value="2"/>
</dbReference>
<gene>
    <name evidence="8" type="ORF">UX01_C0001G0158</name>
</gene>
<dbReference type="InterPro" id="IPR001736">
    <property type="entry name" value="PLipase_D/transphosphatidylase"/>
</dbReference>
<dbReference type="Pfam" id="PF13091">
    <property type="entry name" value="PLDc_2"/>
    <property type="match status" value="2"/>
</dbReference>
<dbReference type="Proteomes" id="UP000034078">
    <property type="component" value="Unassembled WGS sequence"/>
</dbReference>
<proteinExistence type="inferred from homology"/>
<feature type="domain" description="PLD phosphodiesterase" evidence="7">
    <location>
        <begin position="150"/>
        <end position="177"/>
    </location>
</feature>
<dbReference type="PROSITE" id="PS50035">
    <property type="entry name" value="PLD"/>
    <property type="match status" value="2"/>
</dbReference>
<evidence type="ECO:0000256" key="6">
    <source>
        <dbReference type="ARBA" id="ARBA00023098"/>
    </source>
</evidence>
<keyword evidence="6" id="KW-0443">Lipid metabolism</keyword>
<evidence type="ECO:0000259" key="7">
    <source>
        <dbReference type="PROSITE" id="PS50035"/>
    </source>
</evidence>
<dbReference type="InterPro" id="IPR051406">
    <property type="entry name" value="PLD_domain"/>
</dbReference>
<dbReference type="GO" id="GO:0006793">
    <property type="term" value="P:phosphorus metabolic process"/>
    <property type="evidence" value="ECO:0007669"/>
    <property type="project" value="UniProtKB-ARBA"/>
</dbReference>
<dbReference type="GO" id="GO:0004630">
    <property type="term" value="F:phospholipase D activity"/>
    <property type="evidence" value="ECO:0007669"/>
    <property type="project" value="UniProtKB-EC"/>
</dbReference>
<dbReference type="EC" id="3.1.4.4" evidence="3"/>
<dbReference type="AlphaFoldDB" id="A0A837IQJ4"/>
<dbReference type="PANTHER" id="PTHR43856:SF1">
    <property type="entry name" value="MITOCHONDRIAL CARDIOLIPIN HYDROLASE"/>
    <property type="match status" value="1"/>
</dbReference>
<dbReference type="GO" id="GO:0016042">
    <property type="term" value="P:lipid catabolic process"/>
    <property type="evidence" value="ECO:0007669"/>
    <property type="project" value="UniProtKB-KW"/>
</dbReference>
<dbReference type="CDD" id="cd09116">
    <property type="entry name" value="PLDc_Nuc_like"/>
    <property type="match status" value="1"/>
</dbReference>
<evidence type="ECO:0000313" key="8">
    <source>
        <dbReference type="EMBL" id="KKU01314.1"/>
    </source>
</evidence>
<dbReference type="InterPro" id="IPR025202">
    <property type="entry name" value="PLD-like_dom"/>
</dbReference>
<comment type="similarity">
    <text evidence="2">Belongs to the phospholipase D family.</text>
</comment>
<organism evidence="8 9">
    <name type="scientific">Candidatus Collierbacteria bacterium GW2011_GWB2_45_17</name>
    <dbReference type="NCBI Taxonomy" id="1618388"/>
    <lineage>
        <taxon>Bacteria</taxon>
        <taxon>Candidatus Collieribacteriota</taxon>
    </lineage>
</organism>
<evidence type="ECO:0000256" key="2">
    <source>
        <dbReference type="ARBA" id="ARBA00008664"/>
    </source>
</evidence>
<sequence>MSKRKSKNSWIYTLLVIALVGIYLLAGPDQFFIQDQPVFSPPTQEVKGITATVATEKTWYEVYFTSPKIPFDEVITGGIENNLIDKINAAQISIDLAVYEFDLENVALALIAADNRGVLVRVVYDNEFSDPDPQMQELKQAGIQTIPDERSAFMHNKFFVFDNRCVWTGSFNLSLNAAYRNNENALYFCSTEAAQNYTTEFEEMFAGQFGVTSPSDTPFPNFTIGEFAIESYFAPEDEVMNQVVSEVLSSNTSIHFMAFSFTNDPLGEAMRSMLEQGIDISGIFETRGADSQYSECLPLLKSGADITLDGNPRTFHHKVIVIDGQTVILGSFNFSASADEENDENLLIIHDPALAQVYEQEFQRMKAQSLLPVNGTCKTK</sequence>
<feature type="domain" description="PLD phosphodiesterase" evidence="7">
    <location>
        <begin position="311"/>
        <end position="338"/>
    </location>
</feature>
<dbReference type="PANTHER" id="PTHR43856">
    <property type="entry name" value="CARDIOLIPIN HYDROLASE"/>
    <property type="match status" value="1"/>
</dbReference>